<feature type="non-terminal residue" evidence="1">
    <location>
        <position position="1"/>
    </location>
</feature>
<keyword evidence="2" id="KW-1185">Reference proteome</keyword>
<organism evidence="1 2">
    <name type="scientific">Racocetra persica</name>
    <dbReference type="NCBI Taxonomy" id="160502"/>
    <lineage>
        <taxon>Eukaryota</taxon>
        <taxon>Fungi</taxon>
        <taxon>Fungi incertae sedis</taxon>
        <taxon>Mucoromycota</taxon>
        <taxon>Glomeromycotina</taxon>
        <taxon>Glomeromycetes</taxon>
        <taxon>Diversisporales</taxon>
        <taxon>Gigasporaceae</taxon>
        <taxon>Racocetra</taxon>
    </lineage>
</organism>
<comment type="caution">
    <text evidence="1">The sequence shown here is derived from an EMBL/GenBank/DDBJ whole genome shotgun (WGS) entry which is preliminary data.</text>
</comment>
<proteinExistence type="predicted"/>
<gene>
    <name evidence="1" type="ORF">RPERSI_LOCUS13617</name>
</gene>
<dbReference type="EMBL" id="CAJVQC010030442">
    <property type="protein sequence ID" value="CAG8745583.1"/>
    <property type="molecule type" value="Genomic_DNA"/>
</dbReference>
<name>A0ACA9QCH6_9GLOM</name>
<protein>
    <submittedName>
        <fullName evidence="1">14666_t:CDS:1</fullName>
    </submittedName>
</protein>
<evidence type="ECO:0000313" key="2">
    <source>
        <dbReference type="Proteomes" id="UP000789920"/>
    </source>
</evidence>
<feature type="non-terminal residue" evidence="1">
    <location>
        <position position="126"/>
    </location>
</feature>
<evidence type="ECO:0000313" key="1">
    <source>
        <dbReference type="EMBL" id="CAG8745583.1"/>
    </source>
</evidence>
<reference evidence="1" key="1">
    <citation type="submission" date="2021-06" db="EMBL/GenBank/DDBJ databases">
        <authorList>
            <person name="Kallberg Y."/>
            <person name="Tangrot J."/>
            <person name="Rosling A."/>
        </authorList>
    </citation>
    <scope>NUCLEOTIDE SEQUENCE</scope>
    <source>
        <strain evidence="1">MA461A</strain>
    </source>
</reference>
<accession>A0ACA9QCH6</accession>
<dbReference type="Proteomes" id="UP000789920">
    <property type="component" value="Unassembled WGS sequence"/>
</dbReference>
<sequence>FATMPTNKSIANIIARYFELPSIFWSLDSFFSSMICNGSDITKDQIYESFYEELKTVLNDPESPEAYNKARELLSTKKLDIRKVDKMLKVKNVLEEVTNCVPAMKRRQEANITSPATSKKKKAEDT</sequence>